<evidence type="ECO:0008006" key="4">
    <source>
        <dbReference type="Google" id="ProtNLM"/>
    </source>
</evidence>
<evidence type="ECO:0000256" key="1">
    <source>
        <dbReference type="SAM" id="MobiDB-lite"/>
    </source>
</evidence>
<gene>
    <name evidence="2" type="ORF">VSP9026_02522</name>
</gene>
<proteinExistence type="predicted"/>
<dbReference type="EMBL" id="FSSB01000016">
    <property type="protein sequence ID" value="SIO94792.1"/>
    <property type="molecule type" value="Genomic_DNA"/>
</dbReference>
<dbReference type="OrthoDB" id="8689507at2"/>
<feature type="region of interest" description="Disordered" evidence="1">
    <location>
        <begin position="41"/>
        <end position="62"/>
    </location>
</feature>
<name>A0A1N6M5T1_9VIBR</name>
<sequence>MIQMIFIKPRDGLTVRKPDGTFLNVAGETVRRNAYWVRRLNDGDVTKSSPASGKTKKEVTNE</sequence>
<dbReference type="Pfam" id="PF10948">
    <property type="entry name" value="DUF2635"/>
    <property type="match status" value="1"/>
</dbReference>
<protein>
    <recommendedName>
        <fullName evidence="4">DUF2635 domain-containing protein</fullName>
    </recommendedName>
</protein>
<organism evidence="2 3">
    <name type="scientific">Vibrio spartinae</name>
    <dbReference type="NCBI Taxonomy" id="1918945"/>
    <lineage>
        <taxon>Bacteria</taxon>
        <taxon>Pseudomonadati</taxon>
        <taxon>Pseudomonadota</taxon>
        <taxon>Gammaproteobacteria</taxon>
        <taxon>Vibrionales</taxon>
        <taxon>Vibrionaceae</taxon>
        <taxon>Vibrio</taxon>
    </lineage>
</organism>
<accession>A0A1N6M5T1</accession>
<dbReference type="AlphaFoldDB" id="A0A1N6M5T1"/>
<evidence type="ECO:0000313" key="3">
    <source>
        <dbReference type="Proteomes" id="UP000184774"/>
    </source>
</evidence>
<dbReference type="Proteomes" id="UP000184774">
    <property type="component" value="Unassembled WGS sequence"/>
</dbReference>
<dbReference type="RefSeq" id="WP_074373315.1">
    <property type="nucleotide sequence ID" value="NZ_AP024907.1"/>
</dbReference>
<reference evidence="2 3" key="1">
    <citation type="submission" date="2016-12" db="EMBL/GenBank/DDBJ databases">
        <authorList>
            <person name="Song W.-J."/>
            <person name="Kurnit D.M."/>
        </authorList>
    </citation>
    <scope>NUCLEOTIDE SEQUENCE [LARGE SCALE GENOMIC DNA]</scope>
    <source>
        <strain evidence="2 3">CECT 9026</strain>
    </source>
</reference>
<dbReference type="InterPro" id="IPR024400">
    <property type="entry name" value="DUF2635"/>
</dbReference>
<evidence type="ECO:0000313" key="2">
    <source>
        <dbReference type="EMBL" id="SIO94792.1"/>
    </source>
</evidence>